<reference evidence="5" key="1">
    <citation type="submission" date="2025-08" db="UniProtKB">
        <authorList>
            <consortium name="RefSeq"/>
        </authorList>
    </citation>
    <scope>IDENTIFICATION</scope>
    <source>
        <tissue evidence="5">Muscle</tissue>
    </source>
</reference>
<dbReference type="InterPro" id="IPR013642">
    <property type="entry name" value="CLCA_N"/>
</dbReference>
<keyword evidence="2" id="KW-0472">Membrane</keyword>
<keyword evidence="2" id="KW-0812">Transmembrane</keyword>
<protein>
    <submittedName>
        <fullName evidence="5">Calcium-activated chloride channel regulator 4-like</fullName>
    </submittedName>
</protein>
<evidence type="ECO:0000256" key="2">
    <source>
        <dbReference type="SAM" id="Phobius"/>
    </source>
</evidence>
<name>A0ABM1SD29_LIMPO</name>
<dbReference type="SUPFAM" id="SSF53300">
    <property type="entry name" value="vWA-like"/>
    <property type="match status" value="1"/>
</dbReference>
<dbReference type="Gene3D" id="3.40.50.410">
    <property type="entry name" value="von Willebrand factor, type A domain"/>
    <property type="match status" value="1"/>
</dbReference>
<sequence length="913" mass="102204">MYPLYYGIPGEGESVHITSCANSNVSYKIQDSNAEECKPSVDPNNGRPIGNQCFHKPNEENENVLSSIMYYYLLPNANNFCDNGDNAHNDKAPTKQNVLCFGKSTWEVVEQNTDFKETKDVGKTTSFPELRFVQEEDLRIVIATDWTNKMKEFNRFQAIKEAANYFAKDQAPPGTELGLVAYTNESKIWTESLKTVPVSLSFYELASNTQSACMSCTVKDCIKVLSSSGKSAAGGSIVMVTTGEMDKKGVDTISEVLEKEKVRLSLILYPASENANPDLVKLAHDTKGRTFQIKEKSLDEFTTITSLLELHQAFQEVIRGNSWEASDIPVTIASQSWAGSVKNIAFEFTVDKTVRKDLRVSFYGRDLSDPGESPIALSSLKLVDPSGKIFDRSEIVNNRYFTVLGFNEKKAEAGQWKFSVNVRKTTSYPFLLWVSAKESSEKRAITANVWLSTEEEKNIGGLPIVYVDVRSGVYPVSNAKVETKVVDSSGNEKSFQLFDNGLGDPDVTQGDGIYSRYLTAVSRKGWYSLIIYVDDNNGAAKFLKGLDSDQPCCGSFVPEDNAESTESFSRISHYGRLYILHDELNGSHQPSRIIDLRVINLDELSKTVTLKWTAPGGDRDSGKGSYYVIKYFDNIYDARNQFESTGYDANPNDSLLTPEEYGTSQQESFLIEDSAWKDKVVYFGILCVNDKGRKGQVSNIVAAFLRSFPETTTVEEITTIHNITTTDPNDKEKYDSDSNLYLILGLVFGFIVFGLLVLLIVFLYFRRRKWKAERGLDYKKNQSHSENENNTNFHSNHKKDKDEIFQLPTPINYPENTNYVQKQINTNLNDVTVHSVTAQDVTPSAPNKNPSMWKHNSIYETATDSDSDVLTHGGKNGLNGRFDFQLSSSPLNSSLQSINEVDLPPKFPLPTVV</sequence>
<feature type="transmembrane region" description="Helical" evidence="2">
    <location>
        <begin position="740"/>
        <end position="765"/>
    </location>
</feature>
<gene>
    <name evidence="5" type="primary">LOC106459351</name>
</gene>
<evidence type="ECO:0000313" key="4">
    <source>
        <dbReference type="Proteomes" id="UP000694941"/>
    </source>
</evidence>
<feature type="region of interest" description="Disordered" evidence="1">
    <location>
        <begin position="779"/>
        <end position="800"/>
    </location>
</feature>
<evidence type="ECO:0000259" key="3">
    <source>
        <dbReference type="Pfam" id="PF08434"/>
    </source>
</evidence>
<evidence type="ECO:0000313" key="5">
    <source>
        <dbReference type="RefSeq" id="XP_022241534.1"/>
    </source>
</evidence>
<dbReference type="Proteomes" id="UP000694941">
    <property type="component" value="Unplaced"/>
</dbReference>
<organism evidence="4 5">
    <name type="scientific">Limulus polyphemus</name>
    <name type="common">Atlantic horseshoe crab</name>
    <dbReference type="NCBI Taxonomy" id="6850"/>
    <lineage>
        <taxon>Eukaryota</taxon>
        <taxon>Metazoa</taxon>
        <taxon>Ecdysozoa</taxon>
        <taxon>Arthropoda</taxon>
        <taxon>Chelicerata</taxon>
        <taxon>Merostomata</taxon>
        <taxon>Xiphosura</taxon>
        <taxon>Limulidae</taxon>
        <taxon>Limulus</taxon>
    </lineage>
</organism>
<accession>A0ABM1SD29</accession>
<dbReference type="InterPro" id="IPR036465">
    <property type="entry name" value="vWFA_dom_sf"/>
</dbReference>
<dbReference type="GeneID" id="106459351"/>
<dbReference type="RefSeq" id="XP_022241534.1">
    <property type="nucleotide sequence ID" value="XM_022385826.1"/>
</dbReference>
<keyword evidence="2" id="KW-1133">Transmembrane helix</keyword>
<dbReference type="Pfam" id="PF08434">
    <property type="entry name" value="CLCA"/>
    <property type="match status" value="1"/>
</dbReference>
<feature type="domain" description="Calcium-activated chloride channel N-terminal" evidence="3">
    <location>
        <begin position="25"/>
        <end position="120"/>
    </location>
</feature>
<proteinExistence type="predicted"/>
<keyword evidence="4" id="KW-1185">Reference proteome</keyword>
<evidence type="ECO:0000256" key="1">
    <source>
        <dbReference type="SAM" id="MobiDB-lite"/>
    </source>
</evidence>